<feature type="transmembrane region" description="Helical" evidence="3">
    <location>
        <begin position="405"/>
        <end position="429"/>
    </location>
</feature>
<keyword evidence="3" id="KW-0472">Membrane</keyword>
<sequence length="579" mass="63262">MDTTMKKSGLRQHFLNWYNNTTLIRSDAQIQREKYLFGTLGIEKGPEFNRWALLPAAVLIQLSVGSLYAWSNYNSPLDSLMWGADNFKANPSLAQAPNVFYVAVGFFGLSAATLGPWLERRGPVQALLLGVTLFMLGHIVAAIGAFTQVYALVFIGYGCIAGIGFGLTYISPVSPLQKWFPDRRGLASGFAVAGFGGGTTVASYYISYLITTYGVGYSFLITGITYAGIMYTLIPIFRVPPPGYTVKNIAVDVVKGAEAVVASPVNSPVSSPTREKAEKSEKDVVVIQEDTNIAIKDLFNRRDLLELVTSMDFILMYLMLMANSITGLLIVSRLSNMVQQLFGKPAYEGTTMVAINSLVNMAGRIIFSSMSDIFGRRPMFIFTLTVQIASIYGILASAHQGVYGGFLFCIFCATMCYGAGFGLIPAFLADMFGAKMTGATHGFILTAWSFDGVVGGLIFTAIYNSQIHKIPGTTLVDPASYDVDFYWVSAIVIMGWIVTVLFVRTDLKARFLPLHKGEIIRSRLFGSLFLIGTFGIRRMTKDEEEKEWNEYLIKAQTGQVIVGKLLNGGRPRGVTAGSA</sequence>
<dbReference type="Pfam" id="PF07690">
    <property type="entry name" value="MFS_1"/>
    <property type="match status" value="1"/>
</dbReference>
<feature type="transmembrane region" description="Helical" evidence="3">
    <location>
        <begin position="379"/>
        <end position="399"/>
    </location>
</feature>
<dbReference type="RefSeq" id="XP_031024599.1">
    <property type="nucleotide sequence ID" value="XM_031169418.1"/>
</dbReference>
<dbReference type="Gene3D" id="1.20.1250.20">
    <property type="entry name" value="MFS general substrate transporter like domains"/>
    <property type="match status" value="2"/>
</dbReference>
<dbReference type="SUPFAM" id="SSF103473">
    <property type="entry name" value="MFS general substrate transporter"/>
    <property type="match status" value="1"/>
</dbReference>
<dbReference type="EMBL" id="QEAO01000018">
    <property type="protein sequence ID" value="TPX33682.1"/>
    <property type="molecule type" value="Genomic_DNA"/>
</dbReference>
<comment type="subcellular location">
    <subcellularLocation>
        <location evidence="1">Membrane</location>
        <topology evidence="1">Multi-pass membrane protein</topology>
    </subcellularLocation>
</comment>
<dbReference type="OrthoDB" id="410267at2759"/>
<evidence type="ECO:0000259" key="4">
    <source>
        <dbReference type="PROSITE" id="PS50850"/>
    </source>
</evidence>
<evidence type="ECO:0000313" key="6">
    <source>
        <dbReference type="Proteomes" id="UP000319731"/>
    </source>
</evidence>
<comment type="caution">
    <text evidence="5">The sequence shown here is derived from an EMBL/GenBank/DDBJ whole genome shotgun (WGS) entry which is preliminary data.</text>
</comment>
<dbReference type="CDD" id="cd17353">
    <property type="entry name" value="MFS_OFA_like"/>
    <property type="match status" value="1"/>
</dbReference>
<evidence type="ECO:0000256" key="3">
    <source>
        <dbReference type="SAM" id="Phobius"/>
    </source>
</evidence>
<protein>
    <recommendedName>
        <fullName evidence="4">Major facilitator superfamily (MFS) profile domain-containing protein</fullName>
    </recommendedName>
</protein>
<dbReference type="AlphaFoldDB" id="A0A507C1U3"/>
<keyword evidence="3" id="KW-0812">Transmembrane</keyword>
<evidence type="ECO:0000313" key="5">
    <source>
        <dbReference type="EMBL" id="TPX33682.1"/>
    </source>
</evidence>
<keyword evidence="6" id="KW-1185">Reference proteome</keyword>
<reference evidence="5 6" key="1">
    <citation type="journal article" date="2019" name="Sci. Rep.">
        <title>Comparative genomics of chytrid fungi reveal insights into the obligate biotrophic and pathogenic lifestyle of Synchytrium endobioticum.</title>
        <authorList>
            <person name="van de Vossenberg B.T.L.H."/>
            <person name="Warris S."/>
            <person name="Nguyen H.D.T."/>
            <person name="van Gent-Pelzer M.P.E."/>
            <person name="Joly D.L."/>
            <person name="van de Geest H.C."/>
            <person name="Bonants P.J.M."/>
            <person name="Smith D.S."/>
            <person name="Levesque C.A."/>
            <person name="van der Lee T.A.J."/>
        </authorList>
    </citation>
    <scope>NUCLEOTIDE SEQUENCE [LARGE SCALE GENOMIC DNA]</scope>
    <source>
        <strain evidence="5 6">JEL517</strain>
    </source>
</reference>
<gene>
    <name evidence="5" type="ORF">SmJEL517_g03490</name>
</gene>
<feature type="domain" description="Major facilitator superfamily (MFS) profile" evidence="4">
    <location>
        <begin position="58"/>
        <end position="507"/>
    </location>
</feature>
<name>A0A507C1U3_9FUNG</name>
<feature type="transmembrane region" description="Helical" evidence="3">
    <location>
        <begin position="524"/>
        <end position="540"/>
    </location>
</feature>
<dbReference type="Proteomes" id="UP000319731">
    <property type="component" value="Unassembled WGS sequence"/>
</dbReference>
<dbReference type="PANTHER" id="PTHR11360:SF317">
    <property type="entry name" value="MAJOR FACILITATOR SUPERFAMILY (MFS) PROFILE DOMAIN-CONTAINING PROTEIN-RELATED"/>
    <property type="match status" value="1"/>
</dbReference>
<comment type="similarity">
    <text evidence="2">Belongs to the major facilitator superfamily. Monocarboxylate porter (TC 2.A.1.13) family.</text>
</comment>
<feature type="transmembrane region" description="Helical" evidence="3">
    <location>
        <begin position="485"/>
        <end position="503"/>
    </location>
</feature>
<feature type="transmembrane region" description="Helical" evidence="3">
    <location>
        <begin position="216"/>
        <end position="237"/>
    </location>
</feature>
<feature type="transmembrane region" description="Helical" evidence="3">
    <location>
        <begin position="190"/>
        <end position="210"/>
    </location>
</feature>
<feature type="transmembrane region" description="Helical" evidence="3">
    <location>
        <begin position="346"/>
        <end position="367"/>
    </location>
</feature>
<dbReference type="InterPro" id="IPR036259">
    <property type="entry name" value="MFS_trans_sf"/>
</dbReference>
<dbReference type="InterPro" id="IPR011701">
    <property type="entry name" value="MFS"/>
</dbReference>
<keyword evidence="3" id="KW-1133">Transmembrane helix</keyword>
<evidence type="ECO:0000256" key="1">
    <source>
        <dbReference type="ARBA" id="ARBA00004141"/>
    </source>
</evidence>
<feature type="transmembrane region" description="Helical" evidence="3">
    <location>
        <begin position="149"/>
        <end position="170"/>
    </location>
</feature>
<dbReference type="PROSITE" id="PS50850">
    <property type="entry name" value="MFS"/>
    <property type="match status" value="1"/>
</dbReference>
<dbReference type="STRING" id="1806994.A0A507C1U3"/>
<feature type="transmembrane region" description="Helical" evidence="3">
    <location>
        <begin position="441"/>
        <end position="465"/>
    </location>
</feature>
<dbReference type="InterPro" id="IPR050327">
    <property type="entry name" value="Proton-linked_MCT"/>
</dbReference>
<feature type="transmembrane region" description="Helical" evidence="3">
    <location>
        <begin position="314"/>
        <end position="334"/>
    </location>
</feature>
<accession>A0A507C1U3</accession>
<feature type="transmembrane region" description="Helical" evidence="3">
    <location>
        <begin position="125"/>
        <end position="143"/>
    </location>
</feature>
<dbReference type="GeneID" id="42004715"/>
<dbReference type="InterPro" id="IPR020846">
    <property type="entry name" value="MFS_dom"/>
</dbReference>
<feature type="transmembrane region" description="Helical" evidence="3">
    <location>
        <begin position="99"/>
        <end position="118"/>
    </location>
</feature>
<organism evidence="5 6">
    <name type="scientific">Synchytrium microbalum</name>
    <dbReference type="NCBI Taxonomy" id="1806994"/>
    <lineage>
        <taxon>Eukaryota</taxon>
        <taxon>Fungi</taxon>
        <taxon>Fungi incertae sedis</taxon>
        <taxon>Chytridiomycota</taxon>
        <taxon>Chytridiomycota incertae sedis</taxon>
        <taxon>Chytridiomycetes</taxon>
        <taxon>Synchytriales</taxon>
        <taxon>Synchytriaceae</taxon>
        <taxon>Synchytrium</taxon>
    </lineage>
</organism>
<evidence type="ECO:0000256" key="2">
    <source>
        <dbReference type="ARBA" id="ARBA00006727"/>
    </source>
</evidence>
<dbReference type="GO" id="GO:0016020">
    <property type="term" value="C:membrane"/>
    <property type="evidence" value="ECO:0007669"/>
    <property type="project" value="UniProtKB-SubCell"/>
</dbReference>
<proteinExistence type="inferred from homology"/>
<dbReference type="GO" id="GO:0022857">
    <property type="term" value="F:transmembrane transporter activity"/>
    <property type="evidence" value="ECO:0007669"/>
    <property type="project" value="InterPro"/>
</dbReference>
<dbReference type="PANTHER" id="PTHR11360">
    <property type="entry name" value="MONOCARBOXYLATE TRANSPORTER"/>
    <property type="match status" value="1"/>
</dbReference>